<organism evidence="2 3">
    <name type="scientific">Sphingomonas limnosediminicola</name>
    <dbReference type="NCBI Taxonomy" id="940133"/>
    <lineage>
        <taxon>Bacteria</taxon>
        <taxon>Pseudomonadati</taxon>
        <taxon>Pseudomonadota</taxon>
        <taxon>Alphaproteobacteria</taxon>
        <taxon>Sphingomonadales</taxon>
        <taxon>Sphingomonadaceae</taxon>
        <taxon>Sphingomonas</taxon>
    </lineage>
</organism>
<gene>
    <name evidence="2" type="ORF">GCM10022276_27830</name>
</gene>
<dbReference type="Gene3D" id="3.30.565.40">
    <property type="entry name" value="Fervidobacterium nodosum Rt17-B1 like"/>
    <property type="match status" value="1"/>
</dbReference>
<evidence type="ECO:0000259" key="1">
    <source>
        <dbReference type="Pfam" id="PF13739"/>
    </source>
</evidence>
<sequence length="240" mass="26512">MILALALVTASGADAKAVKIVRNSSALEFSYAWPAQAAAIPALNRWMQTDADKIFKREAAAARSDFQNSKKSNYPFHQHEIQMAWETAGQSTRLLSLDGSFYGFTGGAHGLGSSSALLWDGARNAKIDIQQLLAVGQTWTGAIRQPFCVLLNRERAKRREEPIKPGGMFTECPAYKELTVLIADKNSNNRFDHVQVTADPYVAGPYVEGPYVIDLPITAAMIDRLKPEFRPSFEPQRPVQ</sequence>
<dbReference type="InterPro" id="IPR025303">
    <property type="entry name" value="PdaC"/>
</dbReference>
<proteinExistence type="predicted"/>
<accession>A0ABP7LST6</accession>
<feature type="domain" description="Deacetylase PdaC" evidence="1">
    <location>
        <begin position="22"/>
        <end position="111"/>
    </location>
</feature>
<keyword evidence="3" id="KW-1185">Reference proteome</keyword>
<evidence type="ECO:0000313" key="3">
    <source>
        <dbReference type="Proteomes" id="UP001500827"/>
    </source>
</evidence>
<reference evidence="3" key="1">
    <citation type="journal article" date="2019" name="Int. J. Syst. Evol. Microbiol.">
        <title>The Global Catalogue of Microorganisms (GCM) 10K type strain sequencing project: providing services to taxonomists for standard genome sequencing and annotation.</title>
        <authorList>
            <consortium name="The Broad Institute Genomics Platform"/>
            <consortium name="The Broad Institute Genome Sequencing Center for Infectious Disease"/>
            <person name="Wu L."/>
            <person name="Ma J."/>
        </authorList>
    </citation>
    <scope>NUCLEOTIDE SEQUENCE [LARGE SCALE GENOMIC DNA]</scope>
    <source>
        <strain evidence="3">JCM 17543</strain>
    </source>
</reference>
<dbReference type="RefSeq" id="WP_344700292.1">
    <property type="nucleotide sequence ID" value="NZ_BAABBM010000001.1"/>
</dbReference>
<dbReference type="EMBL" id="BAABBM010000001">
    <property type="protein sequence ID" value="GAA3907866.1"/>
    <property type="molecule type" value="Genomic_DNA"/>
</dbReference>
<name>A0ABP7LST6_9SPHN</name>
<comment type="caution">
    <text evidence="2">The sequence shown here is derived from an EMBL/GenBank/DDBJ whole genome shotgun (WGS) entry which is preliminary data.</text>
</comment>
<evidence type="ECO:0000313" key="2">
    <source>
        <dbReference type="EMBL" id="GAA3907866.1"/>
    </source>
</evidence>
<protein>
    <recommendedName>
        <fullName evidence="1">Deacetylase PdaC domain-containing protein</fullName>
    </recommendedName>
</protein>
<dbReference type="Proteomes" id="UP001500827">
    <property type="component" value="Unassembled WGS sequence"/>
</dbReference>
<dbReference type="Pfam" id="PF13739">
    <property type="entry name" value="PdaC"/>
    <property type="match status" value="1"/>
</dbReference>